<dbReference type="Proteomes" id="UP001500622">
    <property type="component" value="Unassembled WGS sequence"/>
</dbReference>
<evidence type="ECO:0000313" key="1">
    <source>
        <dbReference type="EMBL" id="GAA4428206.1"/>
    </source>
</evidence>
<comment type="caution">
    <text evidence="1">The sequence shown here is derived from an EMBL/GenBank/DDBJ whole genome shotgun (WGS) entry which is preliminary data.</text>
</comment>
<dbReference type="RefSeq" id="WP_345217000.1">
    <property type="nucleotide sequence ID" value="NZ_BAABGN010000012.1"/>
</dbReference>
<reference evidence="2" key="1">
    <citation type="journal article" date="2019" name="Int. J. Syst. Evol. Microbiol.">
        <title>The Global Catalogue of Microorganisms (GCM) 10K type strain sequencing project: providing services to taxonomists for standard genome sequencing and annotation.</title>
        <authorList>
            <consortium name="The Broad Institute Genomics Platform"/>
            <consortium name="The Broad Institute Genome Sequencing Center for Infectious Disease"/>
            <person name="Wu L."/>
            <person name="Ma J."/>
        </authorList>
    </citation>
    <scope>NUCLEOTIDE SEQUENCE [LARGE SCALE GENOMIC DNA]</scope>
    <source>
        <strain evidence="2">JCM 17810</strain>
    </source>
</reference>
<proteinExistence type="predicted"/>
<organism evidence="1 2">
    <name type="scientific">Georgenia halophila</name>
    <dbReference type="NCBI Taxonomy" id="620889"/>
    <lineage>
        <taxon>Bacteria</taxon>
        <taxon>Bacillati</taxon>
        <taxon>Actinomycetota</taxon>
        <taxon>Actinomycetes</taxon>
        <taxon>Micrococcales</taxon>
        <taxon>Bogoriellaceae</taxon>
        <taxon>Georgenia</taxon>
    </lineage>
</organism>
<dbReference type="EMBL" id="BAABGN010000012">
    <property type="protein sequence ID" value="GAA4428206.1"/>
    <property type="molecule type" value="Genomic_DNA"/>
</dbReference>
<gene>
    <name evidence="1" type="ORF">GCM10023169_29090</name>
</gene>
<protein>
    <submittedName>
        <fullName evidence="1">Uncharacterized protein</fullName>
    </submittedName>
</protein>
<evidence type="ECO:0000313" key="2">
    <source>
        <dbReference type="Proteomes" id="UP001500622"/>
    </source>
</evidence>
<keyword evidence="2" id="KW-1185">Reference proteome</keyword>
<name>A0ABP8LEN4_9MICO</name>
<sequence>MSQYIVGTGRVLSLTRLTGAPGQETMSATVAPDIHPVDASFLHPTDHDPTTEAAGLRDAYDVVTFGVVAVQLSRLAEAHKQLLIVFAGRQLLQRDGDHVLREVMAEHVGIALRPEYVDRML</sequence>
<accession>A0ABP8LEN4</accession>